<feature type="region of interest" description="Disordered" evidence="1">
    <location>
        <begin position="145"/>
        <end position="173"/>
    </location>
</feature>
<feature type="compositionally biased region" description="Polar residues" evidence="1">
    <location>
        <begin position="163"/>
        <end position="173"/>
    </location>
</feature>
<keyword evidence="4" id="KW-1185">Reference proteome</keyword>
<evidence type="ECO:0000313" key="3">
    <source>
        <dbReference type="EMBL" id="RIB17911.1"/>
    </source>
</evidence>
<evidence type="ECO:0000256" key="1">
    <source>
        <dbReference type="SAM" id="MobiDB-lite"/>
    </source>
</evidence>
<name>A0A397V7L6_9GLOM</name>
<reference evidence="3 4" key="1">
    <citation type="submission" date="2018-06" db="EMBL/GenBank/DDBJ databases">
        <title>Comparative genomics reveals the genomic features of Rhizophagus irregularis, R. cerebriforme, R. diaphanum and Gigaspora rosea, and their symbiotic lifestyle signature.</title>
        <authorList>
            <person name="Morin E."/>
            <person name="San Clemente H."/>
            <person name="Chen E.C.H."/>
            <person name="De La Providencia I."/>
            <person name="Hainaut M."/>
            <person name="Kuo A."/>
            <person name="Kohler A."/>
            <person name="Murat C."/>
            <person name="Tang N."/>
            <person name="Roy S."/>
            <person name="Loubradou J."/>
            <person name="Henrissat B."/>
            <person name="Grigoriev I.V."/>
            <person name="Corradi N."/>
            <person name="Roux C."/>
            <person name="Martin F.M."/>
        </authorList>
    </citation>
    <scope>NUCLEOTIDE SEQUENCE [LARGE SCALE GENOMIC DNA]</scope>
    <source>
        <strain evidence="3 4">DAOM 194757</strain>
    </source>
</reference>
<feature type="transmembrane region" description="Helical" evidence="2">
    <location>
        <begin position="68"/>
        <end position="87"/>
    </location>
</feature>
<dbReference type="EMBL" id="QKWP01000574">
    <property type="protein sequence ID" value="RIB17911.1"/>
    <property type="molecule type" value="Genomic_DNA"/>
</dbReference>
<dbReference type="AlphaFoldDB" id="A0A397V7L6"/>
<evidence type="ECO:0000313" key="4">
    <source>
        <dbReference type="Proteomes" id="UP000266673"/>
    </source>
</evidence>
<keyword evidence="2" id="KW-1133">Transmembrane helix</keyword>
<feature type="transmembrane region" description="Helical" evidence="2">
    <location>
        <begin position="12"/>
        <end position="33"/>
    </location>
</feature>
<sequence length="173" mass="19740">MQRQYKLQLLSFLLVPSFIFTFVCPVLATYTALTISEISPIPFSCPRSYPYTSPKVKEACDIRAANLIFMWLNIICLIILITLICYLQTDKPKKHKSIRGNGNGVLKRRSQQKLSAKQAESNTASSFVARLFGDQVSNHYIQKSEVKKHRQEDSEKFIDSDSENFVDSQLQIA</sequence>
<dbReference type="Proteomes" id="UP000266673">
    <property type="component" value="Unassembled WGS sequence"/>
</dbReference>
<dbReference type="OrthoDB" id="2413847at2759"/>
<organism evidence="3 4">
    <name type="scientific">Gigaspora rosea</name>
    <dbReference type="NCBI Taxonomy" id="44941"/>
    <lineage>
        <taxon>Eukaryota</taxon>
        <taxon>Fungi</taxon>
        <taxon>Fungi incertae sedis</taxon>
        <taxon>Mucoromycota</taxon>
        <taxon>Glomeromycotina</taxon>
        <taxon>Glomeromycetes</taxon>
        <taxon>Diversisporales</taxon>
        <taxon>Gigasporaceae</taxon>
        <taxon>Gigaspora</taxon>
    </lineage>
</organism>
<proteinExistence type="predicted"/>
<feature type="compositionally biased region" description="Basic and acidic residues" evidence="1">
    <location>
        <begin position="145"/>
        <end position="159"/>
    </location>
</feature>
<gene>
    <name evidence="3" type="ORF">C2G38_2142366</name>
</gene>
<keyword evidence="2" id="KW-0812">Transmembrane</keyword>
<keyword evidence="2" id="KW-0472">Membrane</keyword>
<evidence type="ECO:0000256" key="2">
    <source>
        <dbReference type="SAM" id="Phobius"/>
    </source>
</evidence>
<accession>A0A397V7L6</accession>
<comment type="caution">
    <text evidence="3">The sequence shown here is derived from an EMBL/GenBank/DDBJ whole genome shotgun (WGS) entry which is preliminary data.</text>
</comment>
<protein>
    <submittedName>
        <fullName evidence="3">Uncharacterized protein</fullName>
    </submittedName>
</protein>